<organism evidence="6 7">
    <name type="scientific">Neonectria punicea</name>
    <dbReference type="NCBI Taxonomy" id="979145"/>
    <lineage>
        <taxon>Eukaryota</taxon>
        <taxon>Fungi</taxon>
        <taxon>Dikarya</taxon>
        <taxon>Ascomycota</taxon>
        <taxon>Pezizomycotina</taxon>
        <taxon>Sordariomycetes</taxon>
        <taxon>Hypocreomycetidae</taxon>
        <taxon>Hypocreales</taxon>
        <taxon>Nectriaceae</taxon>
        <taxon>Neonectria</taxon>
    </lineage>
</organism>
<keyword evidence="2 5" id="KW-0812">Transmembrane</keyword>
<evidence type="ECO:0000313" key="7">
    <source>
        <dbReference type="Proteomes" id="UP001498476"/>
    </source>
</evidence>
<accession>A0ABR1GUM8</accession>
<dbReference type="Pfam" id="PF04479">
    <property type="entry name" value="RTA1"/>
    <property type="match status" value="1"/>
</dbReference>
<feature type="transmembrane region" description="Helical" evidence="5">
    <location>
        <begin position="238"/>
        <end position="258"/>
    </location>
</feature>
<evidence type="ECO:0000313" key="6">
    <source>
        <dbReference type="EMBL" id="KAK7409237.1"/>
    </source>
</evidence>
<feature type="transmembrane region" description="Helical" evidence="5">
    <location>
        <begin position="200"/>
        <end position="218"/>
    </location>
</feature>
<proteinExistence type="predicted"/>
<dbReference type="EMBL" id="JAZAVJ010000158">
    <property type="protein sequence ID" value="KAK7409237.1"/>
    <property type="molecule type" value="Genomic_DNA"/>
</dbReference>
<gene>
    <name evidence="6" type="ORF">QQX98_008613</name>
</gene>
<feature type="transmembrane region" description="Helical" evidence="5">
    <location>
        <begin position="25"/>
        <end position="42"/>
    </location>
</feature>
<dbReference type="PANTHER" id="PTHR31465">
    <property type="entry name" value="PROTEIN RTA1-RELATED"/>
    <property type="match status" value="1"/>
</dbReference>
<feature type="transmembrane region" description="Helical" evidence="5">
    <location>
        <begin position="159"/>
        <end position="179"/>
    </location>
</feature>
<evidence type="ECO:0000256" key="5">
    <source>
        <dbReference type="SAM" id="Phobius"/>
    </source>
</evidence>
<evidence type="ECO:0000256" key="3">
    <source>
        <dbReference type="ARBA" id="ARBA00022989"/>
    </source>
</evidence>
<reference evidence="6 7" key="1">
    <citation type="journal article" date="2025" name="Microbiol. Resour. Announc.">
        <title>Draft genome sequences for Neonectria magnoliae and Neonectria punicea, canker pathogens of Liriodendron tulipifera and Acer saccharum in West Virginia.</title>
        <authorList>
            <person name="Petronek H.M."/>
            <person name="Kasson M.T."/>
            <person name="Metheny A.M."/>
            <person name="Stauder C.M."/>
            <person name="Lovett B."/>
            <person name="Lynch S.C."/>
            <person name="Garnas J.R."/>
            <person name="Kasson L.R."/>
            <person name="Stajich J.E."/>
        </authorList>
    </citation>
    <scope>NUCLEOTIDE SEQUENCE [LARGE SCALE GENOMIC DNA]</scope>
    <source>
        <strain evidence="6 7">NRRL 64653</strain>
    </source>
</reference>
<dbReference type="Proteomes" id="UP001498476">
    <property type="component" value="Unassembled WGS sequence"/>
</dbReference>
<feature type="transmembrane region" description="Helical" evidence="5">
    <location>
        <begin position="126"/>
        <end position="147"/>
    </location>
</feature>
<evidence type="ECO:0000256" key="1">
    <source>
        <dbReference type="ARBA" id="ARBA00004141"/>
    </source>
</evidence>
<evidence type="ECO:0008006" key="8">
    <source>
        <dbReference type="Google" id="ProtNLM"/>
    </source>
</evidence>
<dbReference type="InterPro" id="IPR007568">
    <property type="entry name" value="RTA1"/>
</dbReference>
<name>A0ABR1GUM8_9HYPO</name>
<comment type="caution">
    <text evidence="6">The sequence shown here is derived from an EMBL/GenBank/DDBJ whole genome shotgun (WGS) entry which is preliminary data.</text>
</comment>
<comment type="subcellular location">
    <subcellularLocation>
        <location evidence="1">Membrane</location>
        <topology evidence="1">Multi-pass membrane protein</topology>
    </subcellularLocation>
</comment>
<evidence type="ECO:0000256" key="2">
    <source>
        <dbReference type="ARBA" id="ARBA00022692"/>
    </source>
</evidence>
<feature type="transmembrane region" description="Helical" evidence="5">
    <location>
        <begin position="49"/>
        <end position="67"/>
    </location>
</feature>
<feature type="transmembrane region" description="Helical" evidence="5">
    <location>
        <begin position="87"/>
        <end position="106"/>
    </location>
</feature>
<keyword evidence="4 5" id="KW-0472">Membrane</keyword>
<evidence type="ECO:0000256" key="4">
    <source>
        <dbReference type="ARBA" id="ARBA00023136"/>
    </source>
</evidence>
<protein>
    <recommendedName>
        <fullName evidence="8">RTA1 domain protein</fullName>
    </recommendedName>
</protein>
<keyword evidence="3 5" id="KW-1133">Transmembrane helix</keyword>
<keyword evidence="7" id="KW-1185">Reference proteome</keyword>
<dbReference type="PANTHER" id="PTHR31465:SF17">
    <property type="entry name" value="DOMAIN PROTEIN, PUTATIVE (AFU_ORTHOLOGUE AFUA_5G09900)-RELATED"/>
    <property type="match status" value="1"/>
</dbReference>
<sequence>MANSTDTKGYAPFDLYPYSPAQPPAFAFVALFALAAAIHFVLMFPYRAAFPIPIIIGSGMEATAYWFRTRSHDNERQILPFVIQNLLLLSAPPFLAATIYMSLGRIARALKAEELSLISTRWMTKLFVLVDVICLVTQMAGAIMSGSEDLNEASQGKTIILAGLALQVGAFSFFIICTLTMQTRMRASPKVSALTGEIPYRRYLVGLYITSGLFLVRNVVRIVEYNQGSDGTLLSSEIWLYAFDSCFMLAIVVILIVLHPGRLVKAARYEKQNEQDILLD</sequence>